<gene>
    <name evidence="1" type="ORF">SDC9_196458</name>
</gene>
<dbReference type="EMBL" id="VSSQ01111538">
    <property type="protein sequence ID" value="MPN48846.1"/>
    <property type="molecule type" value="Genomic_DNA"/>
</dbReference>
<evidence type="ECO:0000313" key="1">
    <source>
        <dbReference type="EMBL" id="MPN48846.1"/>
    </source>
</evidence>
<comment type="caution">
    <text evidence="1">The sequence shown here is derived from an EMBL/GenBank/DDBJ whole genome shotgun (WGS) entry which is preliminary data.</text>
</comment>
<sequence>MPGLSSIERSVLPPPTARAKSYGGNIVAITLGRPSSAVVAVRSPLTAYIRAAARSRAAAHAIRYFFIVKGYLRDRLFFM</sequence>
<protein>
    <submittedName>
        <fullName evidence="1">Uncharacterized protein</fullName>
    </submittedName>
</protein>
<accession>A0A645ID53</accession>
<organism evidence="1">
    <name type="scientific">bioreactor metagenome</name>
    <dbReference type="NCBI Taxonomy" id="1076179"/>
    <lineage>
        <taxon>unclassified sequences</taxon>
        <taxon>metagenomes</taxon>
        <taxon>ecological metagenomes</taxon>
    </lineage>
</organism>
<name>A0A645ID53_9ZZZZ</name>
<dbReference type="AlphaFoldDB" id="A0A645ID53"/>
<reference evidence="1" key="1">
    <citation type="submission" date="2019-08" db="EMBL/GenBank/DDBJ databases">
        <authorList>
            <person name="Kucharzyk K."/>
            <person name="Murdoch R.W."/>
            <person name="Higgins S."/>
            <person name="Loffler F."/>
        </authorList>
    </citation>
    <scope>NUCLEOTIDE SEQUENCE</scope>
</reference>
<proteinExistence type="predicted"/>